<gene>
    <name evidence="1" type="ORF">J15TS10_20740</name>
</gene>
<dbReference type="Proteomes" id="UP000681290">
    <property type="component" value="Unassembled WGS sequence"/>
</dbReference>
<dbReference type="RefSeq" id="WP_213590730.1">
    <property type="nucleotide sequence ID" value="NZ_BOSM01000003.1"/>
</dbReference>
<keyword evidence="2" id="KW-1185">Reference proteome</keyword>
<comment type="caution">
    <text evidence="1">The sequence shown here is derived from an EMBL/GenBank/DDBJ whole genome shotgun (WGS) entry which is preliminary data.</text>
</comment>
<evidence type="ECO:0000313" key="2">
    <source>
        <dbReference type="Proteomes" id="UP000681290"/>
    </source>
</evidence>
<evidence type="ECO:0000313" key="1">
    <source>
        <dbReference type="EMBL" id="GIP58260.1"/>
    </source>
</evidence>
<sequence>MNKYANIICSIILSASFLGGCYLLAERGKNIPNDEAEKVISDSKTILTENELSDFLGITTSDLKNLIDSDRKKREEFKGGIYDRYSFLPIMELPGGNRVFLKSEIENWVQYHSLKVIIPMDE</sequence>
<accession>A0ABQ4MQH7</accession>
<proteinExistence type="predicted"/>
<name>A0ABQ4MQH7_9BACL</name>
<evidence type="ECO:0008006" key="3">
    <source>
        <dbReference type="Google" id="ProtNLM"/>
    </source>
</evidence>
<protein>
    <recommendedName>
        <fullName evidence="3">DNA-binding protein</fullName>
    </recommendedName>
</protein>
<organism evidence="1 2">
    <name type="scientific">Paenibacillus woosongensis</name>
    <dbReference type="NCBI Taxonomy" id="307580"/>
    <lineage>
        <taxon>Bacteria</taxon>
        <taxon>Bacillati</taxon>
        <taxon>Bacillota</taxon>
        <taxon>Bacilli</taxon>
        <taxon>Bacillales</taxon>
        <taxon>Paenibacillaceae</taxon>
        <taxon>Paenibacillus</taxon>
    </lineage>
</organism>
<dbReference type="EMBL" id="BOSM01000003">
    <property type="protein sequence ID" value="GIP58260.1"/>
    <property type="molecule type" value="Genomic_DNA"/>
</dbReference>
<reference evidence="1 2" key="1">
    <citation type="submission" date="2021-03" db="EMBL/GenBank/DDBJ databases">
        <title>Antimicrobial resistance genes in bacteria isolated from Japanese honey, and their potential for conferring macrolide and lincosamide resistance in the American foulbrood pathogen Paenibacillus larvae.</title>
        <authorList>
            <person name="Okamoto M."/>
            <person name="Kumagai M."/>
            <person name="Kanamori H."/>
            <person name="Takamatsu D."/>
        </authorList>
    </citation>
    <scope>NUCLEOTIDE SEQUENCE [LARGE SCALE GENOMIC DNA]</scope>
    <source>
        <strain evidence="1 2">J15TS10</strain>
    </source>
</reference>
<dbReference type="PROSITE" id="PS51257">
    <property type="entry name" value="PROKAR_LIPOPROTEIN"/>
    <property type="match status" value="1"/>
</dbReference>